<dbReference type="InterPro" id="IPR009081">
    <property type="entry name" value="PP-bd_ACP"/>
</dbReference>
<dbReference type="GO" id="GO:0003824">
    <property type="term" value="F:catalytic activity"/>
    <property type="evidence" value="ECO:0007669"/>
    <property type="project" value="InterPro"/>
</dbReference>
<dbReference type="SUPFAM" id="SSF56801">
    <property type="entry name" value="Acetyl-CoA synthetase-like"/>
    <property type="match status" value="2"/>
</dbReference>
<evidence type="ECO:0000259" key="3">
    <source>
        <dbReference type="PROSITE" id="PS50075"/>
    </source>
</evidence>
<dbReference type="STRING" id="393003.SAMN05660461_6452"/>
<accession>A0A1T5PCY6</accession>
<dbReference type="PANTHER" id="PTHR45527">
    <property type="entry name" value="NONRIBOSOMAL PEPTIDE SYNTHETASE"/>
    <property type="match status" value="1"/>
</dbReference>
<dbReference type="InterPro" id="IPR000873">
    <property type="entry name" value="AMP-dep_synth/lig_dom"/>
</dbReference>
<dbReference type="Pfam" id="PF00501">
    <property type="entry name" value="AMP-binding"/>
    <property type="match status" value="2"/>
</dbReference>
<dbReference type="SMART" id="SM00823">
    <property type="entry name" value="PKS_PP"/>
    <property type="match status" value="1"/>
</dbReference>
<dbReference type="PANTHER" id="PTHR45527:SF14">
    <property type="entry name" value="PLIPASTATIN SYNTHASE SUBUNIT B"/>
    <property type="match status" value="1"/>
</dbReference>
<dbReference type="GO" id="GO:0031177">
    <property type="term" value="F:phosphopantetheine binding"/>
    <property type="evidence" value="ECO:0007669"/>
    <property type="project" value="InterPro"/>
</dbReference>
<feature type="domain" description="Carrier" evidence="3">
    <location>
        <begin position="1301"/>
        <end position="1381"/>
    </location>
</feature>
<feature type="domain" description="Carrier" evidence="3">
    <location>
        <begin position="255"/>
        <end position="332"/>
    </location>
</feature>
<dbReference type="Gene3D" id="1.10.1200.10">
    <property type="entry name" value="ACP-like"/>
    <property type="match status" value="2"/>
</dbReference>
<dbReference type="InterPro" id="IPR025110">
    <property type="entry name" value="AMP-bd_C"/>
</dbReference>
<dbReference type="RefSeq" id="WP_143313771.1">
    <property type="nucleotide sequence ID" value="NZ_FUZZ01000008.1"/>
</dbReference>
<keyword evidence="5" id="KW-1185">Reference proteome</keyword>
<dbReference type="SUPFAM" id="SSF47336">
    <property type="entry name" value="ACP-like"/>
    <property type="match status" value="2"/>
</dbReference>
<dbReference type="InterPro" id="IPR036736">
    <property type="entry name" value="ACP-like_sf"/>
</dbReference>
<evidence type="ECO:0000313" key="5">
    <source>
        <dbReference type="Proteomes" id="UP000190166"/>
    </source>
</evidence>
<organism evidence="4 5">
    <name type="scientific">Chitinophaga ginsengisegetis</name>
    <dbReference type="NCBI Taxonomy" id="393003"/>
    <lineage>
        <taxon>Bacteria</taxon>
        <taxon>Pseudomonadati</taxon>
        <taxon>Bacteroidota</taxon>
        <taxon>Chitinophagia</taxon>
        <taxon>Chitinophagales</taxon>
        <taxon>Chitinophagaceae</taxon>
        <taxon>Chitinophaga</taxon>
    </lineage>
</organism>
<dbReference type="Pfam" id="PF00550">
    <property type="entry name" value="PP-binding"/>
    <property type="match status" value="2"/>
</dbReference>
<dbReference type="PROSITE" id="PS50075">
    <property type="entry name" value="CARRIER"/>
    <property type="match status" value="2"/>
</dbReference>
<gene>
    <name evidence="4" type="ORF">SAMN05660461_6452</name>
</gene>
<dbReference type="InterPro" id="IPR001242">
    <property type="entry name" value="Condensation_dom"/>
</dbReference>
<evidence type="ECO:0000256" key="2">
    <source>
        <dbReference type="ARBA" id="ARBA00022553"/>
    </source>
</evidence>
<proteinExistence type="predicted"/>
<dbReference type="Gene3D" id="3.40.50.980">
    <property type="match status" value="3"/>
</dbReference>
<dbReference type="GO" id="GO:0044550">
    <property type="term" value="P:secondary metabolite biosynthetic process"/>
    <property type="evidence" value="ECO:0007669"/>
    <property type="project" value="TreeGrafter"/>
</dbReference>
<dbReference type="InterPro" id="IPR023213">
    <property type="entry name" value="CAT-like_dom_sf"/>
</dbReference>
<sequence length="1381" mass="154951">LLQLSVTGLSLRYVIFGGEALSPGKLHSWREMYPGVKLINMYGITETTVHVTYKEITEKEIGSNISNIGKPIPTLSVYLLDEHQRLVPAGITGELYVGGSGVSRGYLGNEALTSAKFVQDPYKTGGRLYRTGDLGRLLPGGEIEYLGRKDHQVQLRGFRIELGEIAYALSGNSRIGEVVVEAREKEDDKYLVAYYTADQEIKVSELRTYLLGKIPDYMVPSYFVYLDHFPLTSNGKLDRAALPEPHVSATDEYIPPSGIVETKLVEIWADILKLDKDSISVNSSFFDLGGHSLRATVLVNKILSELGTEVPLKEIFERRVVSSLAEYIRQVGAMQVSRVPKATPKPYYSLSPAQKAIYYFSEYDKQTLAYNMPRVVVMEGSVDKDKLKQVMEQLVARHEAFRTSFQVIGEEVVQQIADSAVLTITHHVAAEEDVKQLVQQIIARFDLSSAPLLRVALIEVQPEKHVLVVDTHHLVMDGTSWGIFIREFKTLFNNGTLAPLTLQYKDYVEWLDTEERRAEMDKQNDFWYGELSRNMPQLDLPVDFERPEQKNNHAGNVNFRIEEEQTGHLKAIADKEGATLFIVLLSVYNILLEKITNQEDIMIGIPASGRDHSDLQHMLGMFVKILPFRNFPAEQLSFRQFMNEVKERTFAFLENQSYEYHRLLDRLKIRRARAHSALYDVMFVFQNFEETRFVIPDLKISSYKASHLVAEFDMSLTAFENNGEIRLAIGYQDSLFKPETILKFAAYFRKIVAAVVADPDIKISDIYVVSEDERKALLDRFRGNGNNIQTETILSRFEKSVNRFQGKTAIRYKDISWSYTDVDRISNQIAYHLKENAGVGKSMLVGVMMERDEYLVPTILGILKTGAAFVPLDPAYPPGISDTLISKAGVGVLITGNTTFDVSAINVKVLNIQQEWNSILESRELPLASGVTADDLAYVMYSLESLSNPVGFMFSHQALFSALAGMQDTYPVQETGGYLLRTNTSVQSALQEIFNWCLSGGCLSILPPENESEIDKIISWIEVYGITHVHFEAPVFSAFTEVLTRRGREKIKSLQHIFLTGMGTWADPVRKFSQLNTGILLEDMFGVPEYAIFACGRTLPAPGATNARILYQALPGAALYIVDRNNKLQADGLYGSLCIGGTGLASDYLTEEELCHQLYFPLPELEVSVIKTPWQARYLAENGIEFSAREAGPLMLNGHRADLSEIEAVIMRHGEVTNTVVIIPGNQPPGKRLLALVELPDKSATVGKIKKYLRSQLPRHMMPTDVIKFGHLPLTAAGTVDRDAIPALLERSAIVIDEAAQPQTAVEKQIALIWKELMGLEQVTLNDTFFGLGGHSLLLVTNNERMKKQFNVDLPFSIYFNCTLKQIAEKVSQTSPHKVAE</sequence>
<dbReference type="EMBL" id="FUZZ01000008">
    <property type="protein sequence ID" value="SKD10532.1"/>
    <property type="molecule type" value="Genomic_DNA"/>
</dbReference>
<dbReference type="Gene3D" id="2.30.38.10">
    <property type="entry name" value="Luciferase, Domain 3"/>
    <property type="match status" value="2"/>
</dbReference>
<evidence type="ECO:0000313" key="4">
    <source>
        <dbReference type="EMBL" id="SKD10532.1"/>
    </source>
</evidence>
<dbReference type="GO" id="GO:0005829">
    <property type="term" value="C:cytosol"/>
    <property type="evidence" value="ECO:0007669"/>
    <property type="project" value="TreeGrafter"/>
</dbReference>
<dbReference type="Gene3D" id="3.30.559.10">
    <property type="entry name" value="Chloramphenicol acetyltransferase-like domain"/>
    <property type="match status" value="1"/>
</dbReference>
<reference evidence="5" key="1">
    <citation type="submission" date="2017-02" db="EMBL/GenBank/DDBJ databases">
        <authorList>
            <person name="Varghese N."/>
            <person name="Submissions S."/>
        </authorList>
    </citation>
    <scope>NUCLEOTIDE SEQUENCE [LARGE SCALE GENOMIC DNA]</scope>
    <source>
        <strain evidence="5">DSM 18108</strain>
    </source>
</reference>
<dbReference type="CDD" id="cd19531">
    <property type="entry name" value="LCL_NRPS-like"/>
    <property type="match status" value="1"/>
</dbReference>
<dbReference type="Gene3D" id="3.30.559.30">
    <property type="entry name" value="Nonribosomal peptide synthetase, condensation domain"/>
    <property type="match status" value="1"/>
</dbReference>
<dbReference type="Gene3D" id="3.30.300.30">
    <property type="match status" value="2"/>
</dbReference>
<dbReference type="InterPro" id="IPR045851">
    <property type="entry name" value="AMP-bd_C_sf"/>
</dbReference>
<dbReference type="Pfam" id="PF00668">
    <property type="entry name" value="Condensation"/>
    <property type="match status" value="1"/>
</dbReference>
<protein>
    <submittedName>
        <fullName evidence="4">Non-ribosomal peptide synthetase component F</fullName>
    </submittedName>
</protein>
<dbReference type="InterPro" id="IPR020806">
    <property type="entry name" value="PKS_PP-bd"/>
</dbReference>
<keyword evidence="1" id="KW-0596">Phosphopantetheine</keyword>
<dbReference type="SUPFAM" id="SSF52777">
    <property type="entry name" value="CoA-dependent acyltransferases"/>
    <property type="match status" value="2"/>
</dbReference>
<feature type="non-terminal residue" evidence="4">
    <location>
        <position position="1"/>
    </location>
</feature>
<keyword evidence="2" id="KW-0597">Phosphoprotein</keyword>
<evidence type="ECO:0000256" key="1">
    <source>
        <dbReference type="ARBA" id="ARBA00022450"/>
    </source>
</evidence>
<dbReference type="Proteomes" id="UP000190166">
    <property type="component" value="Unassembled WGS sequence"/>
</dbReference>
<dbReference type="FunFam" id="3.30.300.30:FF:000010">
    <property type="entry name" value="Enterobactin synthetase component F"/>
    <property type="match status" value="1"/>
</dbReference>
<dbReference type="GO" id="GO:0043041">
    <property type="term" value="P:amino acid activation for nonribosomal peptide biosynthetic process"/>
    <property type="evidence" value="ECO:0007669"/>
    <property type="project" value="TreeGrafter"/>
</dbReference>
<name>A0A1T5PCY6_9BACT</name>
<dbReference type="Pfam" id="PF13193">
    <property type="entry name" value="AMP-binding_C"/>
    <property type="match status" value="1"/>
</dbReference>